<keyword evidence="1" id="KW-0812">Transmembrane</keyword>
<dbReference type="InterPro" id="IPR009305">
    <property type="entry name" value="Mpo1-like"/>
</dbReference>
<evidence type="ECO:0000313" key="3">
    <source>
        <dbReference type="Proteomes" id="UP000287996"/>
    </source>
</evidence>
<name>A0A432ZSD9_9GAMM</name>
<evidence type="ECO:0008006" key="4">
    <source>
        <dbReference type="Google" id="ProtNLM"/>
    </source>
</evidence>
<comment type="caution">
    <text evidence="2">The sequence shown here is derived from an EMBL/GenBank/DDBJ whole genome shotgun (WGS) entry which is preliminary data.</text>
</comment>
<reference evidence="2 3" key="1">
    <citation type="journal article" date="2011" name="Front. Microbiol.">
        <title>Genomic signatures of strain selection and enhancement in Bacillus atrophaeus var. globigii, a historical biowarfare simulant.</title>
        <authorList>
            <person name="Gibbons H.S."/>
            <person name="Broomall S.M."/>
            <person name="McNew L.A."/>
            <person name="Daligault H."/>
            <person name="Chapman C."/>
            <person name="Bruce D."/>
            <person name="Karavis M."/>
            <person name="Krepps M."/>
            <person name="McGregor P.A."/>
            <person name="Hong C."/>
            <person name="Park K.H."/>
            <person name="Akmal A."/>
            <person name="Feldman A."/>
            <person name="Lin J.S."/>
            <person name="Chang W.E."/>
            <person name="Higgs B.W."/>
            <person name="Demirev P."/>
            <person name="Lindquist J."/>
            <person name="Liem A."/>
            <person name="Fochler E."/>
            <person name="Read T.D."/>
            <person name="Tapia R."/>
            <person name="Johnson S."/>
            <person name="Bishop-Lilly K.A."/>
            <person name="Detter C."/>
            <person name="Han C."/>
            <person name="Sozhamannan S."/>
            <person name="Rosenzweig C.N."/>
            <person name="Skowronski E.W."/>
        </authorList>
    </citation>
    <scope>NUCLEOTIDE SEQUENCE [LARGE SCALE GENOMIC DNA]</scope>
    <source>
        <strain evidence="2 3">CC-PW-9</strain>
    </source>
</reference>
<dbReference type="Pfam" id="PF06127">
    <property type="entry name" value="Mpo1-like"/>
    <property type="match status" value="1"/>
</dbReference>
<sequence length="171" mass="19258">MKSLSQQLGNYACYHQDQRNIITHLVGIPMIVVAVLALLSRPVFSVATLPLTPALFVTIAVLIYYWCLHKGFGMLMTVLLVLVLMAGERIAMQSTATWLTISLGLFLVGWIFQFIGHYYEGRKPAFVDDLIGLAIGPLFVVAEVLFALGLCRNLQQQMQDYVRSHRPARRY</sequence>
<keyword evidence="1" id="KW-0472">Membrane</keyword>
<dbReference type="OrthoDB" id="5515308at2"/>
<dbReference type="AlphaFoldDB" id="A0A432ZSD9"/>
<dbReference type="GO" id="GO:0046521">
    <property type="term" value="P:sphingoid catabolic process"/>
    <property type="evidence" value="ECO:0007669"/>
    <property type="project" value="TreeGrafter"/>
</dbReference>
<dbReference type="Proteomes" id="UP000287996">
    <property type="component" value="Unassembled WGS sequence"/>
</dbReference>
<feature type="transmembrane region" description="Helical" evidence="1">
    <location>
        <begin position="46"/>
        <end position="66"/>
    </location>
</feature>
<dbReference type="PANTHER" id="PTHR28026:SF9">
    <property type="entry name" value="2-HYDROXY-PALMITIC ACID DIOXYGENASE MPO1"/>
    <property type="match status" value="1"/>
</dbReference>
<dbReference type="RefSeq" id="WP_126841280.1">
    <property type="nucleotide sequence ID" value="NZ_PIQH01000003.1"/>
</dbReference>
<evidence type="ECO:0000313" key="2">
    <source>
        <dbReference type="EMBL" id="RUO80748.1"/>
    </source>
</evidence>
<dbReference type="GO" id="GO:0016020">
    <property type="term" value="C:membrane"/>
    <property type="evidence" value="ECO:0007669"/>
    <property type="project" value="GOC"/>
</dbReference>
<evidence type="ECO:0000256" key="1">
    <source>
        <dbReference type="SAM" id="Phobius"/>
    </source>
</evidence>
<protein>
    <recommendedName>
        <fullName evidence="4">DUF962 domain-containing protein</fullName>
    </recommendedName>
</protein>
<feature type="transmembrane region" description="Helical" evidence="1">
    <location>
        <begin position="131"/>
        <end position="151"/>
    </location>
</feature>
<dbReference type="EMBL" id="PIQH01000003">
    <property type="protein sequence ID" value="RUO80748.1"/>
    <property type="molecule type" value="Genomic_DNA"/>
</dbReference>
<feature type="transmembrane region" description="Helical" evidence="1">
    <location>
        <begin position="72"/>
        <end position="91"/>
    </location>
</feature>
<dbReference type="PANTHER" id="PTHR28026">
    <property type="entry name" value="DUF962 DOMAIN PROTEIN (AFU_ORTHOLOGUE AFUA_8G05310)"/>
    <property type="match status" value="1"/>
</dbReference>
<accession>A0A432ZSD9</accession>
<feature type="transmembrane region" description="Helical" evidence="1">
    <location>
        <begin position="20"/>
        <end position="39"/>
    </location>
</feature>
<keyword evidence="3" id="KW-1185">Reference proteome</keyword>
<keyword evidence="1" id="KW-1133">Transmembrane helix</keyword>
<feature type="transmembrane region" description="Helical" evidence="1">
    <location>
        <begin position="98"/>
        <end position="119"/>
    </location>
</feature>
<gene>
    <name evidence="2" type="ORF">CWI84_03955</name>
</gene>
<proteinExistence type="predicted"/>
<organism evidence="2 3">
    <name type="scientific">Idiomarina tyrosinivorans</name>
    <dbReference type="NCBI Taxonomy" id="1445662"/>
    <lineage>
        <taxon>Bacteria</taxon>
        <taxon>Pseudomonadati</taxon>
        <taxon>Pseudomonadota</taxon>
        <taxon>Gammaproteobacteria</taxon>
        <taxon>Alteromonadales</taxon>
        <taxon>Idiomarinaceae</taxon>
        <taxon>Idiomarina</taxon>
    </lineage>
</organism>